<dbReference type="CTD" id="37950"/>
<keyword evidence="13" id="KW-1015">Disulfide bond</keyword>
<dbReference type="GO" id="GO:0005576">
    <property type="term" value="C:extracellular region"/>
    <property type="evidence" value="ECO:0007669"/>
    <property type="project" value="UniProtKB-SubCell"/>
</dbReference>
<evidence type="ECO:0000256" key="19">
    <source>
        <dbReference type="ARBA" id="ARBA00076676"/>
    </source>
</evidence>
<evidence type="ECO:0000256" key="21">
    <source>
        <dbReference type="SAM" id="Phobius"/>
    </source>
</evidence>
<dbReference type="GeneID" id="114325912"/>
<evidence type="ECO:0000256" key="17">
    <source>
        <dbReference type="ARBA" id="ARBA00069321"/>
    </source>
</evidence>
<comment type="pathway">
    <text evidence="3">Protein modification; protein glycosylation.</text>
</comment>
<dbReference type="RefSeq" id="XP_028129862.1">
    <property type="nucleotide sequence ID" value="XM_028274061.1"/>
</dbReference>
<gene>
    <name evidence="24" type="primary">LOC114325912</name>
</gene>
<evidence type="ECO:0000256" key="11">
    <source>
        <dbReference type="ARBA" id="ARBA00023034"/>
    </source>
</evidence>
<dbReference type="PANTHER" id="PTHR46059">
    <property type="entry name" value="BETA-GALACTOSIDE ALPHA-2,6-SIALYLTRANSFERASE"/>
    <property type="match status" value="1"/>
</dbReference>
<comment type="similarity">
    <text evidence="4">Belongs to the glycosyltransferase 29 family.</text>
</comment>
<dbReference type="GO" id="GO:0032580">
    <property type="term" value="C:Golgi cisterna membrane"/>
    <property type="evidence" value="ECO:0007669"/>
    <property type="project" value="UniProtKB-SubCell"/>
</dbReference>
<evidence type="ECO:0000313" key="23">
    <source>
        <dbReference type="Proteomes" id="UP001652700"/>
    </source>
</evidence>
<dbReference type="Pfam" id="PF00777">
    <property type="entry name" value="Glyco_transf_29"/>
    <property type="match status" value="1"/>
</dbReference>
<organism evidence="24">
    <name type="scientific">Diabrotica virgifera virgifera</name>
    <name type="common">western corn rootworm</name>
    <dbReference type="NCBI Taxonomy" id="50390"/>
    <lineage>
        <taxon>Eukaryota</taxon>
        <taxon>Metazoa</taxon>
        <taxon>Ecdysozoa</taxon>
        <taxon>Arthropoda</taxon>
        <taxon>Hexapoda</taxon>
        <taxon>Insecta</taxon>
        <taxon>Pterygota</taxon>
        <taxon>Neoptera</taxon>
        <taxon>Endopterygota</taxon>
        <taxon>Coleoptera</taxon>
        <taxon>Polyphaga</taxon>
        <taxon>Cucujiformia</taxon>
        <taxon>Chrysomeloidea</taxon>
        <taxon>Chrysomelidae</taxon>
        <taxon>Galerucinae</taxon>
        <taxon>Diabroticina</taxon>
        <taxon>Diabroticites</taxon>
        <taxon>Diabrotica</taxon>
    </lineage>
</organism>
<evidence type="ECO:0000256" key="3">
    <source>
        <dbReference type="ARBA" id="ARBA00004922"/>
    </source>
</evidence>
<dbReference type="AlphaFoldDB" id="A0A6P7F4Q9"/>
<accession>A0A6P7F4Q9</accession>
<evidence type="ECO:0000256" key="13">
    <source>
        <dbReference type="ARBA" id="ARBA00023157"/>
    </source>
</evidence>
<comment type="catalytic activity">
    <reaction evidence="15">
        <text>a beta-D-galactoside + CMP-N-acetyl-beta-neuraminate = an N-acetyl-alpha-neuraminyl-(2-&gt;6)-beta-D-galactosyl derivative + CMP + H(+)</text>
        <dbReference type="Rhea" id="RHEA:52104"/>
        <dbReference type="ChEBI" id="CHEBI:15378"/>
        <dbReference type="ChEBI" id="CHEBI:28034"/>
        <dbReference type="ChEBI" id="CHEBI:57812"/>
        <dbReference type="ChEBI" id="CHEBI:60377"/>
        <dbReference type="ChEBI" id="CHEBI:136398"/>
        <dbReference type="EC" id="2.4.3.1"/>
    </reaction>
</comment>
<proteinExistence type="inferred from homology"/>
<keyword evidence="8 21" id="KW-0812">Transmembrane</keyword>
<dbReference type="EnsemblMetazoa" id="XM_028274061.2">
    <property type="protein sequence ID" value="XP_028129862.1"/>
    <property type="gene ID" value="LOC114325912"/>
</dbReference>
<dbReference type="GO" id="GO:0097503">
    <property type="term" value="P:sialylation"/>
    <property type="evidence" value="ECO:0007669"/>
    <property type="project" value="TreeGrafter"/>
</dbReference>
<evidence type="ECO:0000256" key="9">
    <source>
        <dbReference type="ARBA" id="ARBA00022968"/>
    </source>
</evidence>
<keyword evidence="7" id="KW-0808">Transferase</keyword>
<keyword evidence="12 21" id="KW-0472">Membrane</keyword>
<evidence type="ECO:0000256" key="6">
    <source>
        <dbReference type="ARBA" id="ARBA00022676"/>
    </source>
</evidence>
<dbReference type="RefSeq" id="XP_050505049.1">
    <property type="nucleotide sequence ID" value="XM_050649092.1"/>
</dbReference>
<evidence type="ECO:0000256" key="10">
    <source>
        <dbReference type="ARBA" id="ARBA00022989"/>
    </source>
</evidence>
<dbReference type="FunFam" id="3.90.1480.20:FF:000012">
    <property type="entry name" value="ST6 beta-galactoside alpha-2,6-sialyltransferase 1"/>
    <property type="match status" value="1"/>
</dbReference>
<comment type="subcellular location">
    <subcellularLocation>
        <location evidence="1">Golgi apparatus</location>
        <location evidence="1">Golgi stack membrane</location>
        <topology evidence="1">Single-pass type II membrane protein</topology>
    </subcellularLocation>
    <subcellularLocation>
        <location evidence="2">Secreted</location>
    </subcellularLocation>
</comment>
<reference evidence="24" key="1">
    <citation type="submission" date="2025-04" db="UniProtKB">
        <authorList>
            <consortium name="RefSeq"/>
        </authorList>
    </citation>
    <scope>IDENTIFICATION</scope>
    <source>
        <tissue evidence="24">Whole insect</tissue>
    </source>
</reference>
<keyword evidence="11" id="KW-0333">Golgi apparatus</keyword>
<evidence type="ECO:0000313" key="22">
    <source>
        <dbReference type="EnsemblMetazoa" id="XP_028129862.1"/>
    </source>
</evidence>
<evidence type="ECO:0000256" key="7">
    <source>
        <dbReference type="ARBA" id="ARBA00022679"/>
    </source>
</evidence>
<evidence type="ECO:0000256" key="18">
    <source>
        <dbReference type="ARBA" id="ARBA00076526"/>
    </source>
</evidence>
<evidence type="ECO:0000256" key="20">
    <source>
        <dbReference type="ARBA" id="ARBA00080062"/>
    </source>
</evidence>
<dbReference type="CDD" id="cd23968">
    <property type="entry name" value="GT29_ST6GAL1_2"/>
    <property type="match status" value="1"/>
</dbReference>
<evidence type="ECO:0000313" key="24">
    <source>
        <dbReference type="RefSeq" id="XP_028129862.1"/>
    </source>
</evidence>
<keyword evidence="14" id="KW-0325">Glycoprotein</keyword>
<evidence type="ECO:0000256" key="1">
    <source>
        <dbReference type="ARBA" id="ARBA00004447"/>
    </source>
</evidence>
<dbReference type="InterPro" id="IPR001675">
    <property type="entry name" value="Glyco_trans_29"/>
</dbReference>
<evidence type="ECO:0000256" key="4">
    <source>
        <dbReference type="ARBA" id="ARBA00006003"/>
    </source>
</evidence>
<sequence>MRALVVSIWVFINLVFFGMCGYMYLLWSQYWLYIERQATATTSTYDQQIFFYNRGFYPNNTGNSLDLKSRQKHSIFKENSTVLLIKNSKPRFPNLQPKDFELDAKRYVCLKNDSSTNCDKKTAEFKENIVNELRRVFTDESNILRMGKQNPYNVHFRGFRGNFLEKPPEKVLCQLHDTALRTLKRGDVKHHPLKEFIPKRALFENKRFNSCAIVASAGSLKDSNLGSIIDAHDLVLRFNNAPTKGFEADVGSKTTIRLLNSQVVTKSQFNFLKANLYKNITIVAWDPSNYSSTINEWLEKPEFNLFTNYMAFRKTDPKSRTFLLNPSSVWEVWDFLQNNSPSMLRRNPPSSGFLGLRLLLPFCSFVDVFEYVPSARVTRRCHYYDPEDNPSCTFGVWHPLAAEKLLALYINTADDKAVFQTGYIRILGSKMAKCP</sequence>
<evidence type="ECO:0000256" key="5">
    <source>
        <dbReference type="ARBA" id="ARBA00022525"/>
    </source>
</evidence>
<keyword evidence="23" id="KW-1185">Reference proteome</keyword>
<evidence type="ECO:0000256" key="12">
    <source>
        <dbReference type="ARBA" id="ARBA00023136"/>
    </source>
</evidence>
<dbReference type="GO" id="GO:0003835">
    <property type="term" value="F:beta-galactoside alpha-2,6-sialyltransferase activity"/>
    <property type="evidence" value="ECO:0007669"/>
    <property type="project" value="UniProtKB-EC"/>
</dbReference>
<dbReference type="PANTHER" id="PTHR46059:SF1">
    <property type="entry name" value="BETA-GALACTOSIDE ALPHA-2,6-SIALYLTRANSFERASE"/>
    <property type="match status" value="1"/>
</dbReference>
<keyword evidence="5" id="KW-0964">Secreted</keyword>
<evidence type="ECO:0000256" key="16">
    <source>
        <dbReference type="ARBA" id="ARBA00034329"/>
    </source>
</evidence>
<dbReference type="FunCoup" id="A0A6P7F4Q9">
    <property type="interactions" value="16"/>
</dbReference>
<dbReference type="EC" id="2.4.3.1" evidence="16"/>
<dbReference type="Proteomes" id="UP001652700">
    <property type="component" value="Unplaced"/>
</dbReference>
<dbReference type="Gene3D" id="3.90.1480.20">
    <property type="entry name" value="Glycosyl transferase family 29"/>
    <property type="match status" value="1"/>
</dbReference>
<evidence type="ECO:0000256" key="2">
    <source>
        <dbReference type="ARBA" id="ARBA00004613"/>
    </source>
</evidence>
<evidence type="ECO:0000256" key="15">
    <source>
        <dbReference type="ARBA" id="ARBA00034249"/>
    </source>
</evidence>
<keyword evidence="9" id="KW-0735">Signal-anchor</keyword>
<name>A0A6P7F4Q9_DIAVI</name>
<protein>
    <recommendedName>
        <fullName evidence="17">Beta-galactoside alpha-2,6-sialyltransferase 1</fullName>
        <ecNumber evidence="16">2.4.3.1</ecNumber>
    </recommendedName>
    <alternativeName>
        <fullName evidence="20">CMP-N-acetylneuraminate-beta-galactosamide-alpha-2,6-sialyltransferase 1</fullName>
    </alternativeName>
    <alternativeName>
        <fullName evidence="19">ST6Gal I</fullName>
    </alternativeName>
    <alternativeName>
        <fullName evidence="18">Sialyltransferase 1</fullName>
    </alternativeName>
</protein>
<dbReference type="InterPro" id="IPR038578">
    <property type="entry name" value="GT29-like_sf"/>
</dbReference>
<reference evidence="22" key="2">
    <citation type="submission" date="2025-05" db="UniProtKB">
        <authorList>
            <consortium name="EnsemblMetazoa"/>
        </authorList>
    </citation>
    <scope>IDENTIFICATION</scope>
</reference>
<keyword evidence="10 21" id="KW-1133">Transmembrane helix</keyword>
<dbReference type="InParanoid" id="A0A6P7F4Q9"/>
<feature type="transmembrane region" description="Helical" evidence="21">
    <location>
        <begin position="6"/>
        <end position="27"/>
    </location>
</feature>
<dbReference type="OrthoDB" id="10264956at2759"/>
<keyword evidence="6" id="KW-0328">Glycosyltransferase</keyword>
<evidence type="ECO:0000256" key="14">
    <source>
        <dbReference type="ARBA" id="ARBA00023180"/>
    </source>
</evidence>
<dbReference type="KEGG" id="dvv:114325912"/>
<dbReference type="EnsemblMetazoa" id="XM_050649092.1">
    <property type="protein sequence ID" value="XP_050505049.1"/>
    <property type="gene ID" value="LOC114325912"/>
</dbReference>
<evidence type="ECO:0000256" key="8">
    <source>
        <dbReference type="ARBA" id="ARBA00022692"/>
    </source>
</evidence>